<gene>
    <name evidence="1" type="ORF">POTOM_017854</name>
</gene>
<name>A0A8X8D4Z6_POPTO</name>
<dbReference type="OrthoDB" id="768580at2759"/>
<dbReference type="PANTHER" id="PTHR10257">
    <property type="entry name" value="SERINE/THREONINE PROTEIN PHOSPHATASE 2A PP2A REGULATORY SUBUNIT B"/>
    <property type="match status" value="1"/>
</dbReference>
<accession>A0A8X8D4Z6</accession>
<comment type="caution">
    <text evidence="1">The sequence shown here is derived from an EMBL/GenBank/DDBJ whole genome shotgun (WGS) entry which is preliminary data.</text>
</comment>
<dbReference type="GO" id="GO:0019888">
    <property type="term" value="F:protein phosphatase regulator activity"/>
    <property type="evidence" value="ECO:0007669"/>
    <property type="project" value="InterPro"/>
</dbReference>
<dbReference type="InterPro" id="IPR002554">
    <property type="entry name" value="PP2A_B56"/>
</dbReference>
<proteinExistence type="predicted"/>
<dbReference type="Pfam" id="PF01603">
    <property type="entry name" value="B56"/>
    <property type="match status" value="3"/>
</dbReference>
<evidence type="ECO:0000313" key="2">
    <source>
        <dbReference type="Proteomes" id="UP000886885"/>
    </source>
</evidence>
<dbReference type="GO" id="GO:0007165">
    <property type="term" value="P:signal transduction"/>
    <property type="evidence" value="ECO:0007669"/>
    <property type="project" value="InterPro"/>
</dbReference>
<protein>
    <submittedName>
        <fullName evidence="1">Uncharacterized protein</fullName>
    </submittedName>
</protein>
<dbReference type="PANTHER" id="PTHR10257:SF28">
    <property type="entry name" value="SERINE_THREONINE PROTEIN PHOSPHATASE 2A REGULATORY SUBUNIT"/>
    <property type="match status" value="1"/>
</dbReference>
<evidence type="ECO:0000313" key="1">
    <source>
        <dbReference type="EMBL" id="KAG6778010.1"/>
    </source>
</evidence>
<keyword evidence="2" id="KW-1185">Reference proteome</keyword>
<dbReference type="EMBL" id="JAAWWB010000008">
    <property type="protein sequence ID" value="KAG6778010.1"/>
    <property type="molecule type" value="Genomic_DNA"/>
</dbReference>
<dbReference type="AlphaFoldDB" id="A0A8X8D4Z6"/>
<dbReference type="GO" id="GO:0000159">
    <property type="term" value="C:protein phosphatase type 2A complex"/>
    <property type="evidence" value="ECO:0007669"/>
    <property type="project" value="InterPro"/>
</dbReference>
<sequence>MGTLRNSPKASPRKKSTSLQLLFDLEPNNSNGTKIFSPKSGKQSAFESEYGEILSIISHCRSIFTFTDPLESPSERDVKRSKLFQLLSFVKKPIKPLPEEITRPVVSMLSANLFRPLPPSAKQTVICELPEDEDLVSTLSPAWPHLQVAYDILLRLVLNIDPKILRCYVDEPFLVNLLSLFQSENPREREKKHSGIGELLEIWGSIVNGFVVPLKEEHKLFLMRVLIPLHKGKGMQKEVLLLGELEELVENIDPGHYRKLALPICAQISRCKNCLNSQVAERALYVWSNEQFVKMASSMMEEVFPVVVESVEKNLKWPWSESVKQLAENVKTMIEETDPNLYDSCLEEMAHKEYLAGQEDIERQEKWERLELAAAKNHQFFPATTMSTSLSLLSK</sequence>
<organism evidence="1 2">
    <name type="scientific">Populus tomentosa</name>
    <name type="common">Chinese white poplar</name>
    <dbReference type="NCBI Taxonomy" id="118781"/>
    <lineage>
        <taxon>Eukaryota</taxon>
        <taxon>Viridiplantae</taxon>
        <taxon>Streptophyta</taxon>
        <taxon>Embryophyta</taxon>
        <taxon>Tracheophyta</taxon>
        <taxon>Spermatophyta</taxon>
        <taxon>Magnoliopsida</taxon>
        <taxon>eudicotyledons</taxon>
        <taxon>Gunneridae</taxon>
        <taxon>Pentapetalae</taxon>
        <taxon>rosids</taxon>
        <taxon>fabids</taxon>
        <taxon>Malpighiales</taxon>
        <taxon>Salicaceae</taxon>
        <taxon>Saliceae</taxon>
        <taxon>Populus</taxon>
    </lineage>
</organism>
<dbReference type="Proteomes" id="UP000886885">
    <property type="component" value="Chromosome 4D"/>
</dbReference>
<reference evidence="1" key="1">
    <citation type="journal article" date="2020" name="bioRxiv">
        <title>Hybrid origin of Populus tomentosa Carr. identified through genome sequencing and phylogenomic analysis.</title>
        <authorList>
            <person name="An X."/>
            <person name="Gao K."/>
            <person name="Chen Z."/>
            <person name="Li J."/>
            <person name="Yang X."/>
            <person name="Yang X."/>
            <person name="Zhou J."/>
            <person name="Guo T."/>
            <person name="Zhao T."/>
            <person name="Huang S."/>
            <person name="Miao D."/>
            <person name="Khan W.U."/>
            <person name="Rao P."/>
            <person name="Ye M."/>
            <person name="Lei B."/>
            <person name="Liao W."/>
            <person name="Wang J."/>
            <person name="Ji L."/>
            <person name="Li Y."/>
            <person name="Guo B."/>
            <person name="Mustafa N.S."/>
            <person name="Li S."/>
            <person name="Yun Q."/>
            <person name="Keller S.R."/>
            <person name="Mao J."/>
            <person name="Zhang R."/>
            <person name="Strauss S.H."/>
        </authorList>
    </citation>
    <scope>NUCLEOTIDE SEQUENCE</scope>
    <source>
        <strain evidence="1">GM15</strain>
        <tissue evidence="1">Leaf</tissue>
    </source>
</reference>